<accession>A0A067Z489</accession>
<dbReference type="AlphaFoldDB" id="A0A067Z489"/>
<reference evidence="3 4" key="1">
    <citation type="journal article" date="2015" name="Appl. Microbiol. Biotechnol.">
        <title>The consequence of an additional NADH dehydrogenase paralog on the growth of Gluconobacter oxydans DSM3504.</title>
        <authorList>
            <person name="Kostner D."/>
            <person name="Luchterhand B."/>
            <person name="Junker A."/>
            <person name="Volland S."/>
            <person name="Daniel R."/>
            <person name="Buchs J."/>
            <person name="Liebl W."/>
            <person name="Ehrenreich A."/>
        </authorList>
    </citation>
    <scope>NUCLEOTIDE SEQUENCE [LARGE SCALE GENOMIC DNA]</scope>
    <source>
        <strain evidence="3">DSM 3504</strain>
    </source>
</reference>
<proteinExistence type="predicted"/>
<dbReference type="Proteomes" id="UP000031656">
    <property type="component" value="Chromosome"/>
</dbReference>
<evidence type="ECO:0000313" key="4">
    <source>
        <dbReference type="Proteomes" id="UP000031656"/>
    </source>
</evidence>
<evidence type="ECO:0000256" key="1">
    <source>
        <dbReference type="SAM" id="MobiDB-lite"/>
    </source>
</evidence>
<name>A0A067Z489_GLUOY</name>
<feature type="transmembrane region" description="Helical" evidence="2">
    <location>
        <begin position="134"/>
        <end position="158"/>
    </location>
</feature>
<dbReference type="EMBL" id="CP004373">
    <property type="protein sequence ID" value="AHK70902.1"/>
    <property type="molecule type" value="Genomic_DNA"/>
</dbReference>
<feature type="transmembrane region" description="Helical" evidence="2">
    <location>
        <begin position="170"/>
        <end position="189"/>
    </location>
</feature>
<sequence>MAPHRPPNGEDHAKESSDVSSPGLIRAVRTRSEDHHGRTHRYSHGHARSRHPGREEPPGRAGPEKTFHRNGPRARVRACLCGARAGLFLHGRPQPPAHLLASAARGLHLRDDLRLPRLDLVTRRGPMTRTVRHAWLQPFLSTTLWTLVLIDIAVMTYLENQDFFKDYAGWAWPSVLITGIIGYFIGPAIDRLFSRKSSSANRP</sequence>
<dbReference type="KEGG" id="goy:GLS_c09940"/>
<protein>
    <submittedName>
        <fullName evidence="3">Uncharacterized protein</fullName>
    </submittedName>
</protein>
<dbReference type="HOGENOM" id="CLU_1347327_0_0_5"/>
<feature type="region of interest" description="Disordered" evidence="1">
    <location>
        <begin position="1"/>
        <end position="71"/>
    </location>
</feature>
<feature type="compositionally biased region" description="Basic and acidic residues" evidence="1">
    <location>
        <begin position="52"/>
        <end position="67"/>
    </location>
</feature>
<keyword evidence="2" id="KW-0812">Transmembrane</keyword>
<feature type="compositionally biased region" description="Basic and acidic residues" evidence="1">
    <location>
        <begin position="7"/>
        <end position="17"/>
    </location>
</feature>
<keyword evidence="2" id="KW-0472">Membrane</keyword>
<organism evidence="3 4">
    <name type="scientific">Gluconobacter oxydans DSM 3504</name>
    <dbReference type="NCBI Taxonomy" id="1288313"/>
    <lineage>
        <taxon>Bacteria</taxon>
        <taxon>Pseudomonadati</taxon>
        <taxon>Pseudomonadota</taxon>
        <taxon>Alphaproteobacteria</taxon>
        <taxon>Acetobacterales</taxon>
        <taxon>Acetobacteraceae</taxon>
        <taxon>Gluconobacter</taxon>
    </lineage>
</organism>
<evidence type="ECO:0000313" key="3">
    <source>
        <dbReference type="EMBL" id="AHK70902.1"/>
    </source>
</evidence>
<evidence type="ECO:0000256" key="2">
    <source>
        <dbReference type="SAM" id="Phobius"/>
    </source>
</evidence>
<gene>
    <name evidence="3" type="ORF">GLS_c09940</name>
</gene>
<keyword evidence="2" id="KW-1133">Transmembrane helix</keyword>
<feature type="compositionally biased region" description="Basic residues" evidence="1">
    <location>
        <begin position="37"/>
        <end position="51"/>
    </location>
</feature>